<dbReference type="PROSITE" id="PS00061">
    <property type="entry name" value="ADH_SHORT"/>
    <property type="match status" value="1"/>
</dbReference>
<evidence type="ECO:0000313" key="4">
    <source>
        <dbReference type="Proteomes" id="UP000293291"/>
    </source>
</evidence>
<evidence type="ECO:0000313" key="3">
    <source>
        <dbReference type="EMBL" id="RYC03265.1"/>
    </source>
</evidence>
<dbReference type="InterPro" id="IPR002347">
    <property type="entry name" value="SDR_fam"/>
</dbReference>
<dbReference type="SUPFAM" id="SSF51735">
    <property type="entry name" value="NAD(P)-binding Rossmann-fold domains"/>
    <property type="match status" value="1"/>
</dbReference>
<dbReference type="GO" id="GO:0016491">
    <property type="term" value="F:oxidoreductase activity"/>
    <property type="evidence" value="ECO:0007669"/>
    <property type="project" value="UniProtKB-KW"/>
</dbReference>
<dbReference type="InterPro" id="IPR050259">
    <property type="entry name" value="SDR"/>
</dbReference>
<gene>
    <name evidence="3" type="ORF">EUA07_06875</name>
</gene>
<dbReference type="OrthoDB" id="7064009at2"/>
<dbReference type="RefSeq" id="WP_129454256.1">
    <property type="nucleotide sequence ID" value="NZ_JACXYX010000009.1"/>
</dbReference>
<dbReference type="InterPro" id="IPR020904">
    <property type="entry name" value="Sc_DH/Rdtase_CS"/>
</dbReference>
<dbReference type="PRINTS" id="PR00080">
    <property type="entry name" value="SDRFAMILY"/>
</dbReference>
<dbReference type="GO" id="GO:0032787">
    <property type="term" value="P:monocarboxylic acid metabolic process"/>
    <property type="evidence" value="ECO:0007669"/>
    <property type="project" value="UniProtKB-ARBA"/>
</dbReference>
<name>A0A4Q2SD72_9ACTN</name>
<keyword evidence="2" id="KW-0560">Oxidoreductase</keyword>
<reference evidence="3 4" key="1">
    <citation type="submission" date="2019-01" db="EMBL/GenBank/DDBJ databases">
        <title>Novel species of Nocardioides.</title>
        <authorList>
            <person name="Liu Q."/>
            <person name="Xin Y.-H."/>
        </authorList>
    </citation>
    <scope>NUCLEOTIDE SEQUENCE [LARGE SCALE GENOMIC DNA]</scope>
    <source>
        <strain evidence="3 4">CGMCC 4.6875</strain>
    </source>
</reference>
<keyword evidence="4" id="KW-1185">Reference proteome</keyword>
<protein>
    <submittedName>
        <fullName evidence="3">SDR family oxidoreductase</fullName>
    </submittedName>
</protein>
<evidence type="ECO:0000256" key="1">
    <source>
        <dbReference type="ARBA" id="ARBA00006484"/>
    </source>
</evidence>
<dbReference type="PANTHER" id="PTHR42879:SF2">
    <property type="entry name" value="3-OXOACYL-[ACYL-CARRIER-PROTEIN] REDUCTASE FABG"/>
    <property type="match status" value="1"/>
</dbReference>
<dbReference type="PANTHER" id="PTHR42879">
    <property type="entry name" value="3-OXOACYL-(ACYL-CARRIER-PROTEIN) REDUCTASE"/>
    <property type="match status" value="1"/>
</dbReference>
<organism evidence="3 4">
    <name type="scientific">Nocardioides ganghwensis</name>
    <dbReference type="NCBI Taxonomy" id="252230"/>
    <lineage>
        <taxon>Bacteria</taxon>
        <taxon>Bacillati</taxon>
        <taxon>Actinomycetota</taxon>
        <taxon>Actinomycetes</taxon>
        <taxon>Propionibacteriales</taxon>
        <taxon>Nocardioidaceae</taxon>
        <taxon>Nocardioides</taxon>
    </lineage>
</organism>
<sequence length="266" mass="27464">MSTPLQGLPLLEDQVAIVTGSAQGIGEGIATALGRFGAQVVIADLDEAKARETAASLVAEGIRAIGVGHDVTSADSSEALASHVTSELGRIDVLVNNAGLSGRTPLVDMSDRTWDSMVAVNLTGVHRTTRAVVRVMEEQGSGSIISISSVAGRQGKAHMTHYSATKFAVIGFTQALALELGPTGIRVNAVCPGMVRTAMWEAELAEISEAKGISTEEAWQGVLDQIPLGRPQTPEDIGTAAAFLASPLAHNITGQALNVCGGFALD</sequence>
<comment type="caution">
    <text evidence="3">The sequence shown here is derived from an EMBL/GenBank/DDBJ whole genome shotgun (WGS) entry which is preliminary data.</text>
</comment>
<dbReference type="AlphaFoldDB" id="A0A4Q2SD72"/>
<comment type="similarity">
    <text evidence="1">Belongs to the short-chain dehydrogenases/reductases (SDR) family.</text>
</comment>
<dbReference type="Gene3D" id="3.40.50.720">
    <property type="entry name" value="NAD(P)-binding Rossmann-like Domain"/>
    <property type="match status" value="1"/>
</dbReference>
<accession>A0A4Q2SD72</accession>
<dbReference type="InterPro" id="IPR036291">
    <property type="entry name" value="NAD(P)-bd_dom_sf"/>
</dbReference>
<dbReference type="FunFam" id="3.40.50.720:FF:000084">
    <property type="entry name" value="Short-chain dehydrogenase reductase"/>
    <property type="match status" value="1"/>
</dbReference>
<dbReference type="EMBL" id="SDWU01000006">
    <property type="protein sequence ID" value="RYC03265.1"/>
    <property type="molecule type" value="Genomic_DNA"/>
</dbReference>
<dbReference type="NCBIfam" id="NF005559">
    <property type="entry name" value="PRK07231.1"/>
    <property type="match status" value="1"/>
</dbReference>
<dbReference type="Pfam" id="PF13561">
    <property type="entry name" value="adh_short_C2"/>
    <property type="match status" value="1"/>
</dbReference>
<proteinExistence type="inferred from homology"/>
<dbReference type="PRINTS" id="PR00081">
    <property type="entry name" value="GDHRDH"/>
</dbReference>
<evidence type="ECO:0000256" key="2">
    <source>
        <dbReference type="ARBA" id="ARBA00023002"/>
    </source>
</evidence>
<dbReference type="Proteomes" id="UP000293291">
    <property type="component" value="Unassembled WGS sequence"/>
</dbReference>